<dbReference type="Proteomes" id="UP001501736">
    <property type="component" value="Unassembled WGS sequence"/>
</dbReference>
<dbReference type="InterPro" id="IPR008948">
    <property type="entry name" value="L-Aspartase-like"/>
</dbReference>
<dbReference type="Gene3D" id="1.10.275.10">
    <property type="entry name" value="Fumarase/aspartase (N-terminal domain)"/>
    <property type="match status" value="1"/>
</dbReference>
<evidence type="ECO:0000256" key="9">
    <source>
        <dbReference type="RuleBase" id="RU004480"/>
    </source>
</evidence>
<evidence type="ECO:0000313" key="12">
    <source>
        <dbReference type="Proteomes" id="UP001501736"/>
    </source>
</evidence>
<organism evidence="11 12">
    <name type="scientific">Nesterenkonia halobia</name>
    <dbReference type="NCBI Taxonomy" id="37922"/>
    <lineage>
        <taxon>Bacteria</taxon>
        <taxon>Bacillati</taxon>
        <taxon>Actinomycetota</taxon>
        <taxon>Actinomycetes</taxon>
        <taxon>Micrococcales</taxon>
        <taxon>Micrococcaceae</taxon>
        <taxon>Nesterenkonia</taxon>
    </lineage>
</organism>
<comment type="caution">
    <text evidence="11">The sequence shown here is derived from an EMBL/GenBank/DDBJ whole genome shotgun (WGS) entry which is preliminary data.</text>
</comment>
<evidence type="ECO:0000256" key="5">
    <source>
        <dbReference type="ARBA" id="ARBA00049269"/>
    </source>
</evidence>
<evidence type="ECO:0000256" key="2">
    <source>
        <dbReference type="ARBA" id="ARBA00012994"/>
    </source>
</evidence>
<keyword evidence="12" id="KW-1185">Reference proteome</keyword>
<sequence length="554" mass="57806">MAAQSHHQTRQTQSSQPAQSAQSAQPDPWSGESAREVVVGAGALGPAEVVAVARHGAPVELGADAVEAMESSRAVIDALAEDPMPHYGVSTGFGALATTQVPVERRVQLQRSLVRSHAASSGAPMAVEVVRGLMLNRLATMATGRTGVRPEVARRYAALLNAGITPVVGEHGSLGCSGDLAPLSHCALAVMGEGEVFDAAGCRREAADALAEAGIEPVELVEKEGLALINGTDGMLGMLLMALADLERLARTADIAAALSIEALHGTDAVFAEDLHQLRPQPGQGESAANLRRMLADSALIQDAKHNGHRHTRVQDAYSMRCAPQVHGAVRATMAHARGVAEHELASAVDNPVVTVDGRVESNGNFHGAPVGYVLDFLAVAAADCASMAERRTDRMLDKNRSHGLPPFLADDPGVDSGHMIAQYTQAGIVSEMKRLAAPASVDSIPSSAMQEDHVSMGWSAGLKLRRAVEGLEQVLAIELLTAARGVDMREQIEGVGSGRSSTALGAVRAELRERVAGPDTDRFLAPEIAEAVELVRSGAFLAAAEKGLDAPLA</sequence>
<comment type="pathway">
    <text evidence="1 8">Amino-acid degradation; L-histidine degradation into L-glutamate; N-formimidoyl-L-glutamate from L-histidine: step 1/3.</text>
</comment>
<dbReference type="SUPFAM" id="SSF48557">
    <property type="entry name" value="L-aspartase-like"/>
    <property type="match status" value="1"/>
</dbReference>
<dbReference type="NCBIfam" id="TIGR01225">
    <property type="entry name" value="hutH"/>
    <property type="match status" value="1"/>
</dbReference>
<dbReference type="InterPro" id="IPR022313">
    <property type="entry name" value="Phe/His_NH3-lyase_AS"/>
</dbReference>
<dbReference type="NCBIfam" id="NF006871">
    <property type="entry name" value="PRK09367.1"/>
    <property type="match status" value="1"/>
</dbReference>
<dbReference type="Gene3D" id="1.20.200.10">
    <property type="entry name" value="Fumarase/aspartase (Central domain)"/>
    <property type="match status" value="1"/>
</dbReference>
<dbReference type="InterPro" id="IPR005921">
    <property type="entry name" value="HutH"/>
</dbReference>
<feature type="region of interest" description="Disordered" evidence="10">
    <location>
        <begin position="1"/>
        <end position="33"/>
    </location>
</feature>
<dbReference type="PROSITE" id="PS00488">
    <property type="entry name" value="PAL_HISTIDASE"/>
    <property type="match status" value="1"/>
</dbReference>
<gene>
    <name evidence="11" type="primary">hutH</name>
    <name evidence="11" type="ORF">GCM10020260_24130</name>
</gene>
<keyword evidence="3 8" id="KW-0369">Histidine metabolism</keyword>
<feature type="compositionally biased region" description="Low complexity" evidence="10">
    <location>
        <begin position="1"/>
        <end position="26"/>
    </location>
</feature>
<keyword evidence="4 7" id="KW-0456">Lyase</keyword>
<dbReference type="Pfam" id="PF00221">
    <property type="entry name" value="Lyase_aromatic"/>
    <property type="match status" value="1"/>
</dbReference>
<protein>
    <recommendedName>
        <fullName evidence="2 6">Histidine ammonia-lyase</fullName>
        <ecNumber evidence="2 6">4.3.1.3</ecNumber>
    </recommendedName>
</protein>
<evidence type="ECO:0000256" key="3">
    <source>
        <dbReference type="ARBA" id="ARBA00022808"/>
    </source>
</evidence>
<evidence type="ECO:0000256" key="4">
    <source>
        <dbReference type="ARBA" id="ARBA00023239"/>
    </source>
</evidence>
<dbReference type="EC" id="4.3.1.3" evidence="2 6"/>
<evidence type="ECO:0000256" key="10">
    <source>
        <dbReference type="SAM" id="MobiDB-lite"/>
    </source>
</evidence>
<evidence type="ECO:0000256" key="6">
    <source>
        <dbReference type="NCBIfam" id="TIGR01225"/>
    </source>
</evidence>
<evidence type="ECO:0000256" key="7">
    <source>
        <dbReference type="RuleBase" id="RU003954"/>
    </source>
</evidence>
<evidence type="ECO:0000256" key="1">
    <source>
        <dbReference type="ARBA" id="ARBA00005113"/>
    </source>
</evidence>
<evidence type="ECO:0000256" key="8">
    <source>
        <dbReference type="RuleBase" id="RU004479"/>
    </source>
</evidence>
<dbReference type="RefSeq" id="WP_344721722.1">
    <property type="nucleotide sequence ID" value="NZ_BAAAYG010000011.1"/>
</dbReference>
<proteinExistence type="inferred from homology"/>
<dbReference type="PANTHER" id="PTHR10362">
    <property type="entry name" value="HISTIDINE AMMONIA-LYASE"/>
    <property type="match status" value="1"/>
</dbReference>
<accession>A0ABP6RIH4</accession>
<evidence type="ECO:0000313" key="11">
    <source>
        <dbReference type="EMBL" id="GAA3287485.1"/>
    </source>
</evidence>
<comment type="subcellular location">
    <subcellularLocation>
        <location evidence="9">Cytoplasm</location>
    </subcellularLocation>
</comment>
<name>A0ABP6RIH4_9MICC</name>
<comment type="similarity">
    <text evidence="7">Belongs to the PAL/histidase family.</text>
</comment>
<comment type="catalytic activity">
    <reaction evidence="5 8">
        <text>L-histidine = trans-urocanate + NH4(+)</text>
        <dbReference type="Rhea" id="RHEA:21232"/>
        <dbReference type="ChEBI" id="CHEBI:17771"/>
        <dbReference type="ChEBI" id="CHEBI:28938"/>
        <dbReference type="ChEBI" id="CHEBI:57595"/>
        <dbReference type="EC" id="4.3.1.3"/>
    </reaction>
</comment>
<dbReference type="InterPro" id="IPR024083">
    <property type="entry name" value="Fumarase/histidase_N"/>
</dbReference>
<dbReference type="CDD" id="cd00332">
    <property type="entry name" value="PAL-HAL"/>
    <property type="match status" value="1"/>
</dbReference>
<dbReference type="InterPro" id="IPR001106">
    <property type="entry name" value="Aromatic_Lyase"/>
</dbReference>
<dbReference type="EMBL" id="BAAAYG010000011">
    <property type="protein sequence ID" value="GAA3287485.1"/>
    <property type="molecule type" value="Genomic_DNA"/>
</dbReference>
<reference evidence="12" key="1">
    <citation type="journal article" date="2019" name="Int. J. Syst. Evol. Microbiol.">
        <title>The Global Catalogue of Microorganisms (GCM) 10K type strain sequencing project: providing services to taxonomists for standard genome sequencing and annotation.</title>
        <authorList>
            <consortium name="The Broad Institute Genomics Platform"/>
            <consortium name="The Broad Institute Genome Sequencing Center for Infectious Disease"/>
            <person name="Wu L."/>
            <person name="Ma J."/>
        </authorList>
    </citation>
    <scope>NUCLEOTIDE SEQUENCE [LARGE SCALE GENOMIC DNA]</scope>
    <source>
        <strain evidence="12">JCM 11483</strain>
    </source>
</reference>